<keyword evidence="2" id="KW-0813">Transport</keyword>
<dbReference type="SUPFAM" id="SSF56935">
    <property type="entry name" value="Porins"/>
    <property type="match status" value="1"/>
</dbReference>
<evidence type="ECO:0000313" key="8">
    <source>
        <dbReference type="EMBL" id="RSL18996.1"/>
    </source>
</evidence>
<accession>A0A3R9WK32</accession>
<dbReference type="GO" id="GO:0015344">
    <property type="term" value="F:siderophore uptake transmembrane transporter activity"/>
    <property type="evidence" value="ECO:0007669"/>
    <property type="project" value="TreeGrafter"/>
</dbReference>
<gene>
    <name evidence="8" type="ORF">EDE15_4607</name>
</gene>
<evidence type="ECO:0000259" key="7">
    <source>
        <dbReference type="Pfam" id="PF25183"/>
    </source>
</evidence>
<comment type="caution">
    <text evidence="8">The sequence shown here is derived from an EMBL/GenBank/DDBJ whole genome shotgun (WGS) entry which is preliminary data.</text>
</comment>
<feature type="domain" description="TonB-dependent transporter Oar-like beta-barrel" evidence="7">
    <location>
        <begin position="278"/>
        <end position="1168"/>
    </location>
</feature>
<evidence type="ECO:0000256" key="6">
    <source>
        <dbReference type="ARBA" id="ARBA00023237"/>
    </source>
</evidence>
<comment type="subcellular location">
    <subcellularLocation>
        <location evidence="1">Cell outer membrane</location>
        <topology evidence="1">Multi-pass membrane protein</topology>
    </subcellularLocation>
</comment>
<dbReference type="EMBL" id="RSDW01000001">
    <property type="protein sequence ID" value="RSL18996.1"/>
    <property type="molecule type" value="Genomic_DNA"/>
</dbReference>
<dbReference type="OrthoDB" id="97893at2"/>
<dbReference type="InterPro" id="IPR057601">
    <property type="entry name" value="Oar-like_b-barrel"/>
</dbReference>
<keyword evidence="5" id="KW-0472">Membrane</keyword>
<dbReference type="Proteomes" id="UP000269669">
    <property type="component" value="Unassembled WGS sequence"/>
</dbReference>
<dbReference type="InterPro" id="IPR039426">
    <property type="entry name" value="TonB-dep_rcpt-like"/>
</dbReference>
<name>A0A3R9WK32_9BACT</name>
<protein>
    <submittedName>
        <fullName evidence="8">Carboxypeptidase family protein</fullName>
    </submittedName>
</protein>
<organism evidence="8 9">
    <name type="scientific">Edaphobacter aggregans</name>
    <dbReference type="NCBI Taxonomy" id="570835"/>
    <lineage>
        <taxon>Bacteria</taxon>
        <taxon>Pseudomonadati</taxon>
        <taxon>Acidobacteriota</taxon>
        <taxon>Terriglobia</taxon>
        <taxon>Terriglobales</taxon>
        <taxon>Acidobacteriaceae</taxon>
        <taxon>Edaphobacter</taxon>
    </lineage>
</organism>
<dbReference type="PANTHER" id="PTHR30069:SF46">
    <property type="entry name" value="OAR PROTEIN"/>
    <property type="match status" value="1"/>
</dbReference>
<evidence type="ECO:0000256" key="3">
    <source>
        <dbReference type="ARBA" id="ARBA00022452"/>
    </source>
</evidence>
<dbReference type="GO" id="GO:0004180">
    <property type="term" value="F:carboxypeptidase activity"/>
    <property type="evidence" value="ECO:0007669"/>
    <property type="project" value="UniProtKB-KW"/>
</dbReference>
<sequence>MYKAFRSAKMREDWNHWRLGRRGWLAIAGFALLCCGILFGNCPALLAQNTTGSFNGHVYDATGSVVVDAKVALHDVQTGLTRNATTNSDGLYEFPLVRPGTYQLTVTAAGFGSEVKPNLVLDVNQIQAQDFKLRVGTATQTVSVSASAQQLQTSSANLGAVVDERTVGDLPLNGRSFSALLTLTPGENPVNYSQNSGVTVGTGQGSPGIPGSTYTFPSTQGQWNRENMYFLDGIVNTAAFSSSWDVPPIIDSMQEFKLQSHEDQSEYGGVLGGVVNVVSKSGTNTYHGAAWEYLRNNAFDSRNPFTDFNGNTPSAPAPYHQNEFGADFGGPVRIPKIYNGKNKTFFFVAWESWRYSKAAGISYISPTANELNGDFTNAAVLTSTGQPALLYNPFLSSGTSRPLLGNGHIIPAGMIDPNMQAYLKAYTDTPNFTPSVAGGNNTILNAVGTNNANAFSGRVDHNFNNNMIWFRYSFLDSSATQPTGQHALSTSSADDRNFGGGYAHTFTPHLVLDATIGYSGRWKAGYNDTTPGAPASAAAFLSAVAKSYGTPNFTFTGYNGAGGQGAQENVEHELSFAVNTTWTHGNHLFRFGFFELISQENQGVNGANFGSATFAFDQTGTADPTNQGATGNGIASALLGVPTSGRFQAEVNSSRIISPSAYIEDQWKVSPRVTLNLGLRWDGESSPHLLNGTTAAEIDPNTGNWIISGGKLPPPCNPAGGVYAPCIPTVSSYPGLSSSDAAVLQAHVVVAANPNLGPDPVYTDFGPHIGIAYQPTDKIAIRGGYGLAFDNSISGIQSVRDRLLAWPSNASMPLNFNSISTVTPTTMAQVIPNIGGTQILPTAPTPWQQYGWNYDPKLKNAYSHQFNLDIQDQVTSTLLVSAGYVGSIDRRLPVTGLSNNSPDPGGAGLDRPFQWGATAVMATSRGTSSYNSLQLRADKRLSGGLNFGSGFTWSKAMDNGGGGMYDVEDGPMGFATMQNYNDLNANRGITSNSVKFIWYGYSLYQLPFGPHQRWLNHGLGAATLGGWQANVTASAHSGVPLGFPDAGSDPANIGNTIGFNYARANVSGSPKASHPTKAVAFNTAVFSHPVNEYGNSGRGMITAMPFDNVDFSLMKDIPVRESLKFQFRGEFFNLFNIQNYGTPGTTYGGGGFGIITSLAPGATPRQIQLSLRASF</sequence>
<keyword evidence="8" id="KW-0121">Carboxypeptidase</keyword>
<dbReference type="Gene3D" id="2.60.40.1120">
    <property type="entry name" value="Carboxypeptidase-like, regulatory domain"/>
    <property type="match status" value="1"/>
</dbReference>
<dbReference type="InterPro" id="IPR036942">
    <property type="entry name" value="Beta-barrel_TonB_sf"/>
</dbReference>
<keyword evidence="4" id="KW-0812">Transmembrane</keyword>
<dbReference type="Pfam" id="PF25183">
    <property type="entry name" value="OMP_b-brl_4"/>
    <property type="match status" value="1"/>
</dbReference>
<evidence type="ECO:0000313" key="9">
    <source>
        <dbReference type="Proteomes" id="UP000269669"/>
    </source>
</evidence>
<dbReference type="AlphaFoldDB" id="A0A3R9WK32"/>
<dbReference type="Pfam" id="PF13620">
    <property type="entry name" value="CarboxypepD_reg"/>
    <property type="match status" value="1"/>
</dbReference>
<proteinExistence type="predicted"/>
<evidence type="ECO:0000256" key="1">
    <source>
        <dbReference type="ARBA" id="ARBA00004571"/>
    </source>
</evidence>
<dbReference type="Gene3D" id="2.40.170.20">
    <property type="entry name" value="TonB-dependent receptor, beta-barrel domain"/>
    <property type="match status" value="1"/>
</dbReference>
<evidence type="ECO:0000256" key="4">
    <source>
        <dbReference type="ARBA" id="ARBA00022692"/>
    </source>
</evidence>
<dbReference type="PANTHER" id="PTHR30069">
    <property type="entry name" value="TONB-DEPENDENT OUTER MEMBRANE RECEPTOR"/>
    <property type="match status" value="1"/>
</dbReference>
<dbReference type="GO" id="GO:0044718">
    <property type="term" value="P:siderophore transmembrane transport"/>
    <property type="evidence" value="ECO:0007669"/>
    <property type="project" value="TreeGrafter"/>
</dbReference>
<dbReference type="InterPro" id="IPR008969">
    <property type="entry name" value="CarboxyPept-like_regulatory"/>
</dbReference>
<keyword evidence="3" id="KW-1134">Transmembrane beta strand</keyword>
<dbReference type="GO" id="GO:0009279">
    <property type="term" value="C:cell outer membrane"/>
    <property type="evidence" value="ECO:0007669"/>
    <property type="project" value="UniProtKB-SubCell"/>
</dbReference>
<dbReference type="SUPFAM" id="SSF49464">
    <property type="entry name" value="Carboxypeptidase regulatory domain-like"/>
    <property type="match status" value="1"/>
</dbReference>
<keyword evidence="9" id="KW-1185">Reference proteome</keyword>
<evidence type="ECO:0000256" key="2">
    <source>
        <dbReference type="ARBA" id="ARBA00022448"/>
    </source>
</evidence>
<keyword evidence="8" id="KW-0378">Hydrolase</keyword>
<evidence type="ECO:0000256" key="5">
    <source>
        <dbReference type="ARBA" id="ARBA00023136"/>
    </source>
</evidence>
<keyword evidence="8" id="KW-0645">Protease</keyword>
<keyword evidence="6" id="KW-0998">Cell outer membrane</keyword>
<reference evidence="8 9" key="1">
    <citation type="submission" date="2018-12" db="EMBL/GenBank/DDBJ databases">
        <title>Sequencing of bacterial isolates from soil warming experiment in Harvard Forest, Massachusetts, USA.</title>
        <authorList>
            <person name="Deangelis K."/>
        </authorList>
    </citation>
    <scope>NUCLEOTIDE SEQUENCE [LARGE SCALE GENOMIC DNA]</scope>
    <source>
        <strain evidence="8 9">EB153</strain>
    </source>
</reference>